<dbReference type="Pfam" id="PF02517">
    <property type="entry name" value="Rce1-like"/>
    <property type="match status" value="1"/>
</dbReference>
<dbReference type="GO" id="GO:0008237">
    <property type="term" value="F:metallopeptidase activity"/>
    <property type="evidence" value="ECO:0007669"/>
    <property type="project" value="UniProtKB-KW"/>
</dbReference>
<feature type="transmembrane region" description="Helical" evidence="1">
    <location>
        <begin position="169"/>
        <end position="190"/>
    </location>
</feature>
<feature type="transmembrane region" description="Helical" evidence="1">
    <location>
        <begin position="81"/>
        <end position="98"/>
    </location>
</feature>
<dbReference type="EMBL" id="JAERQJ010000002">
    <property type="protein sequence ID" value="MBL0683280.1"/>
    <property type="molecule type" value="Genomic_DNA"/>
</dbReference>
<keyword evidence="3" id="KW-0378">Hydrolase</keyword>
<keyword evidence="1" id="KW-0472">Membrane</keyword>
<feature type="transmembrane region" description="Helical" evidence="1">
    <location>
        <begin position="146"/>
        <end position="163"/>
    </location>
</feature>
<feature type="domain" description="CAAX prenyl protease 2/Lysostaphin resistance protein A-like" evidence="2">
    <location>
        <begin position="106"/>
        <end position="208"/>
    </location>
</feature>
<evidence type="ECO:0000259" key="2">
    <source>
        <dbReference type="Pfam" id="PF02517"/>
    </source>
</evidence>
<keyword evidence="4" id="KW-1185">Reference proteome</keyword>
<organism evidence="3 4">
    <name type="scientific">Aquimarina mytili</name>
    <dbReference type="NCBI Taxonomy" id="874423"/>
    <lineage>
        <taxon>Bacteria</taxon>
        <taxon>Pseudomonadati</taxon>
        <taxon>Bacteroidota</taxon>
        <taxon>Flavobacteriia</taxon>
        <taxon>Flavobacteriales</taxon>
        <taxon>Flavobacteriaceae</taxon>
        <taxon>Aquimarina</taxon>
    </lineage>
</organism>
<keyword evidence="1" id="KW-0812">Transmembrane</keyword>
<feature type="transmembrane region" description="Helical" evidence="1">
    <location>
        <begin position="44"/>
        <end position="61"/>
    </location>
</feature>
<evidence type="ECO:0000313" key="3">
    <source>
        <dbReference type="EMBL" id="MBL0683280.1"/>
    </source>
</evidence>
<comment type="caution">
    <text evidence="3">The sequence shown here is derived from an EMBL/GenBank/DDBJ whole genome shotgun (WGS) entry which is preliminary data.</text>
</comment>
<keyword evidence="1" id="KW-1133">Transmembrane helix</keyword>
<sequence length="260" mass="29138">MNKINKPPIVVFLFVTILSLVLIIRDQIHEALFNIGYDTYAQGISIRLLVNVLLIVGALILIKKYKLSNQAGIGNLKAKNWLLLLFPFYIVILNFMNLDEIKDSNWLNFILFLVYVISIGFSEELLLRGFLQSYLIKISKKTKRNTVFAVVGSAFIFGLLHLIHFDKGIYGELTQVGFATFIGVMFGGILLRTNNMFGIAMLHALIDFAAKLDGVGIPVDFNKVIEEDSLINSLLILVIISPCLIYGLILTKKAKPSTIQ</sequence>
<keyword evidence="3" id="KW-0482">Metalloprotease</keyword>
<dbReference type="AlphaFoldDB" id="A0A936ZWI7"/>
<keyword evidence="3" id="KW-0645">Protease</keyword>
<feature type="transmembrane region" description="Helical" evidence="1">
    <location>
        <begin position="104"/>
        <end position="126"/>
    </location>
</feature>
<dbReference type="GO" id="GO:0080120">
    <property type="term" value="P:CAAX-box protein maturation"/>
    <property type="evidence" value="ECO:0007669"/>
    <property type="project" value="UniProtKB-ARBA"/>
</dbReference>
<reference evidence="3" key="1">
    <citation type="submission" date="2021-01" db="EMBL/GenBank/DDBJ databases">
        <authorList>
            <person name="Zhong Y.L."/>
        </authorList>
    </citation>
    <scope>NUCLEOTIDE SEQUENCE</scope>
    <source>
        <strain evidence="3">KCTC 23302</strain>
    </source>
</reference>
<evidence type="ECO:0000256" key="1">
    <source>
        <dbReference type="SAM" id="Phobius"/>
    </source>
</evidence>
<name>A0A936ZWI7_9FLAO</name>
<feature type="transmembrane region" description="Helical" evidence="1">
    <location>
        <begin position="229"/>
        <end position="250"/>
    </location>
</feature>
<proteinExistence type="predicted"/>
<dbReference type="RefSeq" id="WP_201918111.1">
    <property type="nucleotide sequence ID" value="NZ_BAABAX010000023.1"/>
</dbReference>
<feature type="transmembrane region" description="Helical" evidence="1">
    <location>
        <begin position="7"/>
        <end position="24"/>
    </location>
</feature>
<dbReference type="GO" id="GO:0004175">
    <property type="term" value="F:endopeptidase activity"/>
    <property type="evidence" value="ECO:0007669"/>
    <property type="project" value="UniProtKB-ARBA"/>
</dbReference>
<accession>A0A936ZWI7</accession>
<gene>
    <name evidence="3" type="ORF">JJQ60_07115</name>
</gene>
<protein>
    <submittedName>
        <fullName evidence="3">CPBP family intramembrane metalloprotease</fullName>
    </submittedName>
</protein>
<evidence type="ECO:0000313" key="4">
    <source>
        <dbReference type="Proteomes" id="UP000651057"/>
    </source>
</evidence>
<dbReference type="Proteomes" id="UP000651057">
    <property type="component" value="Unassembled WGS sequence"/>
</dbReference>
<dbReference type="InterPro" id="IPR003675">
    <property type="entry name" value="Rce1/LyrA-like_dom"/>
</dbReference>